<accession>A0A1M6DYV0</accession>
<name>A0A1M6DYV0_9FLAO</name>
<keyword evidence="1" id="KW-0812">Transmembrane</keyword>
<reference evidence="2 3" key="1">
    <citation type="submission" date="2016-11" db="EMBL/GenBank/DDBJ databases">
        <authorList>
            <person name="Jaros S."/>
            <person name="Januszkiewicz K."/>
            <person name="Wedrychowicz H."/>
        </authorList>
    </citation>
    <scope>NUCLEOTIDE SEQUENCE [LARGE SCALE GENOMIC DNA]</scope>
    <source>
        <strain evidence="2 3">DSM 21425</strain>
    </source>
</reference>
<gene>
    <name evidence="2" type="ORF">SAMN04488096_104257</name>
</gene>
<dbReference type="InterPro" id="IPR019206">
    <property type="entry name" value="DUF2085_TM"/>
</dbReference>
<sequence>MKLKKQSIDLVFCHRKPERSFFWKGKQFPVCARCTGIHLGYLSFPLFLFGVVQIPLLFALLLIIPTYLDGFIQAYFNIESNNYRRFITGLVAGVASMALVSIIGIYLGNLILSIIN</sequence>
<dbReference type="Pfam" id="PF09858">
    <property type="entry name" value="DUF2085"/>
    <property type="match status" value="1"/>
</dbReference>
<feature type="transmembrane region" description="Helical" evidence="1">
    <location>
        <begin position="89"/>
        <end position="115"/>
    </location>
</feature>
<keyword evidence="3" id="KW-1185">Reference proteome</keyword>
<protein>
    <submittedName>
        <fullName evidence="2">Uncharacterized membrane protein</fullName>
    </submittedName>
</protein>
<evidence type="ECO:0000313" key="3">
    <source>
        <dbReference type="Proteomes" id="UP000184225"/>
    </source>
</evidence>
<keyword evidence="1" id="KW-1133">Transmembrane helix</keyword>
<keyword evidence="1" id="KW-0472">Membrane</keyword>
<evidence type="ECO:0000313" key="2">
    <source>
        <dbReference type="EMBL" id="SHI78437.1"/>
    </source>
</evidence>
<proteinExistence type="predicted"/>
<feature type="transmembrane region" description="Helical" evidence="1">
    <location>
        <begin position="46"/>
        <end position="68"/>
    </location>
</feature>
<dbReference type="STRING" id="579105.SAMN04488096_104257"/>
<dbReference type="RefSeq" id="WP_073149905.1">
    <property type="nucleotide sequence ID" value="NZ_FQYY01000004.1"/>
</dbReference>
<evidence type="ECO:0000256" key="1">
    <source>
        <dbReference type="SAM" id="Phobius"/>
    </source>
</evidence>
<dbReference type="AlphaFoldDB" id="A0A1M6DYV0"/>
<dbReference type="OrthoDB" id="9810176at2"/>
<dbReference type="Proteomes" id="UP000184225">
    <property type="component" value="Unassembled WGS sequence"/>
</dbReference>
<organism evidence="2 3">
    <name type="scientific">Mesonia phycicola</name>
    <dbReference type="NCBI Taxonomy" id="579105"/>
    <lineage>
        <taxon>Bacteria</taxon>
        <taxon>Pseudomonadati</taxon>
        <taxon>Bacteroidota</taxon>
        <taxon>Flavobacteriia</taxon>
        <taxon>Flavobacteriales</taxon>
        <taxon>Flavobacteriaceae</taxon>
        <taxon>Mesonia</taxon>
    </lineage>
</organism>
<dbReference type="EMBL" id="FQYY01000004">
    <property type="protein sequence ID" value="SHI78437.1"/>
    <property type="molecule type" value="Genomic_DNA"/>
</dbReference>